<protein>
    <submittedName>
        <fullName evidence="1">Uncharacterized protein</fullName>
    </submittedName>
</protein>
<organism evidence="1 2">
    <name type="scientific">Anaeramoeba ignava</name>
    <name type="common">Anaerobic marine amoeba</name>
    <dbReference type="NCBI Taxonomy" id="1746090"/>
    <lineage>
        <taxon>Eukaryota</taxon>
        <taxon>Metamonada</taxon>
        <taxon>Anaeramoebidae</taxon>
        <taxon>Anaeramoeba</taxon>
    </lineage>
</organism>
<dbReference type="AlphaFoldDB" id="A0A9Q0LPV0"/>
<name>A0A9Q0LPV0_ANAIG</name>
<dbReference type="OrthoDB" id="5370059at2759"/>
<proteinExistence type="predicted"/>
<accession>A0A9Q0LPV0</accession>
<evidence type="ECO:0000313" key="2">
    <source>
        <dbReference type="Proteomes" id="UP001149090"/>
    </source>
</evidence>
<sequence>MFVCDSSSDCSTRTGPINLKILESSSSFSIIFLFENGKAIEYSNKNDSNQNPSKIKLKKNIQKVTVGSQTAILTKEGKYTNDRVIQNIVSGNGSIYLLTSNQNA</sequence>
<dbReference type="Proteomes" id="UP001149090">
    <property type="component" value="Unassembled WGS sequence"/>
</dbReference>
<dbReference type="EMBL" id="JAPDFW010000067">
    <property type="protein sequence ID" value="KAJ5075080.1"/>
    <property type="molecule type" value="Genomic_DNA"/>
</dbReference>
<reference evidence="1" key="1">
    <citation type="submission" date="2022-10" db="EMBL/GenBank/DDBJ databases">
        <title>Novel sulphate-reducing endosymbionts in the free-living metamonad Anaeramoeba.</title>
        <authorList>
            <person name="Jerlstrom-Hultqvist J."/>
            <person name="Cepicka I."/>
            <person name="Gallot-Lavallee L."/>
            <person name="Salas-Leiva D."/>
            <person name="Curtis B.A."/>
            <person name="Zahonova K."/>
            <person name="Pipaliya S."/>
            <person name="Dacks J."/>
            <person name="Roger A.J."/>
        </authorList>
    </citation>
    <scope>NUCLEOTIDE SEQUENCE</scope>
    <source>
        <strain evidence="1">BMAN</strain>
    </source>
</reference>
<gene>
    <name evidence="1" type="ORF">M0811_07785</name>
</gene>
<comment type="caution">
    <text evidence="1">The sequence shown here is derived from an EMBL/GenBank/DDBJ whole genome shotgun (WGS) entry which is preliminary data.</text>
</comment>
<keyword evidence="2" id="KW-1185">Reference proteome</keyword>
<evidence type="ECO:0000313" key="1">
    <source>
        <dbReference type="EMBL" id="KAJ5075080.1"/>
    </source>
</evidence>